<dbReference type="EMBL" id="NOKQ01000220">
    <property type="protein sequence ID" value="OZS77612.1"/>
    <property type="molecule type" value="Genomic_DNA"/>
</dbReference>
<feature type="transmembrane region" description="Helical" evidence="1">
    <location>
        <begin position="5"/>
        <end position="21"/>
    </location>
</feature>
<keyword evidence="3" id="KW-1185">Reference proteome</keyword>
<organism evidence="2 3">
    <name type="scientific">Tetzosporium hominis</name>
    <dbReference type="NCBI Taxonomy" id="2020506"/>
    <lineage>
        <taxon>Bacteria</taxon>
        <taxon>Bacillati</taxon>
        <taxon>Bacillota</taxon>
        <taxon>Bacilli</taxon>
        <taxon>Bacillales</taxon>
        <taxon>Caryophanaceae</taxon>
        <taxon>Tetzosporium</taxon>
    </lineage>
</organism>
<dbReference type="Proteomes" id="UP000217065">
    <property type="component" value="Unassembled WGS sequence"/>
</dbReference>
<keyword evidence="1" id="KW-0812">Transmembrane</keyword>
<dbReference type="AlphaFoldDB" id="A0A264W200"/>
<gene>
    <name evidence="2" type="ORF">CF394_10410</name>
</gene>
<protein>
    <submittedName>
        <fullName evidence="2">Uncharacterized protein</fullName>
    </submittedName>
</protein>
<evidence type="ECO:0000256" key="1">
    <source>
        <dbReference type="SAM" id="Phobius"/>
    </source>
</evidence>
<dbReference type="RefSeq" id="WP_094943492.1">
    <property type="nucleotide sequence ID" value="NZ_NOKQ01000220.1"/>
</dbReference>
<proteinExistence type="predicted"/>
<keyword evidence="1" id="KW-1133">Transmembrane helix</keyword>
<keyword evidence="1" id="KW-0472">Membrane</keyword>
<comment type="caution">
    <text evidence="2">The sequence shown here is derived from an EMBL/GenBank/DDBJ whole genome shotgun (WGS) entry which is preliminary data.</text>
</comment>
<evidence type="ECO:0000313" key="3">
    <source>
        <dbReference type="Proteomes" id="UP000217065"/>
    </source>
</evidence>
<evidence type="ECO:0000313" key="2">
    <source>
        <dbReference type="EMBL" id="OZS77612.1"/>
    </source>
</evidence>
<accession>A0A264W200</accession>
<feature type="transmembrane region" description="Helical" evidence="1">
    <location>
        <begin position="27"/>
        <end position="49"/>
    </location>
</feature>
<dbReference type="OrthoDB" id="1933450at2"/>
<sequence>MIWFVVYYIAVIIYTIVLIVLKRPSAFLQFLILVSVPFAGILLVAALVWKGRDATALPEWLIRREQVPETDWLVPDKEKEKNIVPFTDALYLNSSVLRRQLLIDMLKKQQHVRQDVLKQALQNDDSETAHYAAVAIQKSKSDTMRAIQKLEEQVKQTPEDIVLLYELKNELMSAIELEFIDEVTQHQLRQRYLQVLWEIVTLAPTRDFKIYQEIVVQKELLGEVDEELDQLSEDVHTYFPGTEEAYLLSMKIAYLRKNQMMLQSVLSNLRASSIQLSPAGLEKLRFWM</sequence>
<name>A0A264W200_9BACL</name>
<reference evidence="2 3" key="1">
    <citation type="submission" date="2017-07" db="EMBL/GenBank/DDBJ databases">
        <title>Tetzosporium hominis gen.nov. sp.nov.</title>
        <authorList>
            <person name="Tetz G."/>
            <person name="Tetz V."/>
        </authorList>
    </citation>
    <scope>NUCLEOTIDE SEQUENCE [LARGE SCALE GENOMIC DNA]</scope>
    <source>
        <strain evidence="2 3">VT-49</strain>
    </source>
</reference>